<evidence type="ECO:0000313" key="1">
    <source>
        <dbReference type="EMBL" id="KAI3797182.1"/>
    </source>
</evidence>
<comment type="caution">
    <text evidence="1">The sequence shown here is derived from an EMBL/GenBank/DDBJ whole genome shotgun (WGS) entry which is preliminary data.</text>
</comment>
<name>A0ACB9HMZ9_9ASTR</name>
<reference evidence="1 2" key="2">
    <citation type="journal article" date="2022" name="Mol. Ecol. Resour.">
        <title>The genomes of chicory, endive, great burdock and yacon provide insights into Asteraceae paleo-polyploidization history and plant inulin production.</title>
        <authorList>
            <person name="Fan W."/>
            <person name="Wang S."/>
            <person name="Wang H."/>
            <person name="Wang A."/>
            <person name="Jiang F."/>
            <person name="Liu H."/>
            <person name="Zhao H."/>
            <person name="Xu D."/>
            <person name="Zhang Y."/>
        </authorList>
    </citation>
    <scope>NUCLEOTIDE SEQUENCE [LARGE SCALE GENOMIC DNA]</scope>
    <source>
        <strain evidence="2">cv. Yunnan</strain>
        <tissue evidence="1">Leaves</tissue>
    </source>
</reference>
<accession>A0ACB9HMZ9</accession>
<sequence length="258" mass="29714">MERNHDVKCIIPSNELLQLQKLERIRVSNFWYVEKVFEVEAMEGTNSVIVKEEEEEEEKEKAALELISQGTNSVLQTVVKIPYLTQLELKGLKRLKYIWKSNPHQGTILEFPNLTTLSIELCKSLKHVFTSSMVSSLQQLQDLHVSCCENMEVIVKEEEEEESECDAKVKEIVTLPCLKSLKLEKLQSLKGFYLGKDDFSLPSLHTLEIMECPELTIFTTGYLDTPALNIIVTNFVMCYVKEDLNSFINTKLHEGFQF</sequence>
<proteinExistence type="predicted"/>
<dbReference type="Proteomes" id="UP001056120">
    <property type="component" value="Linkage Group LG11"/>
</dbReference>
<protein>
    <submittedName>
        <fullName evidence="1">Uncharacterized protein</fullName>
    </submittedName>
</protein>
<dbReference type="EMBL" id="CM042028">
    <property type="protein sequence ID" value="KAI3797182.1"/>
    <property type="molecule type" value="Genomic_DNA"/>
</dbReference>
<evidence type="ECO:0000313" key="2">
    <source>
        <dbReference type="Proteomes" id="UP001056120"/>
    </source>
</evidence>
<organism evidence="1 2">
    <name type="scientific">Smallanthus sonchifolius</name>
    <dbReference type="NCBI Taxonomy" id="185202"/>
    <lineage>
        <taxon>Eukaryota</taxon>
        <taxon>Viridiplantae</taxon>
        <taxon>Streptophyta</taxon>
        <taxon>Embryophyta</taxon>
        <taxon>Tracheophyta</taxon>
        <taxon>Spermatophyta</taxon>
        <taxon>Magnoliopsida</taxon>
        <taxon>eudicotyledons</taxon>
        <taxon>Gunneridae</taxon>
        <taxon>Pentapetalae</taxon>
        <taxon>asterids</taxon>
        <taxon>campanulids</taxon>
        <taxon>Asterales</taxon>
        <taxon>Asteraceae</taxon>
        <taxon>Asteroideae</taxon>
        <taxon>Heliantheae alliance</taxon>
        <taxon>Millerieae</taxon>
        <taxon>Smallanthus</taxon>
    </lineage>
</organism>
<reference evidence="2" key="1">
    <citation type="journal article" date="2022" name="Mol. Ecol. Resour.">
        <title>The genomes of chicory, endive, great burdock and yacon provide insights into Asteraceae palaeo-polyploidization history and plant inulin production.</title>
        <authorList>
            <person name="Fan W."/>
            <person name="Wang S."/>
            <person name="Wang H."/>
            <person name="Wang A."/>
            <person name="Jiang F."/>
            <person name="Liu H."/>
            <person name="Zhao H."/>
            <person name="Xu D."/>
            <person name="Zhang Y."/>
        </authorList>
    </citation>
    <scope>NUCLEOTIDE SEQUENCE [LARGE SCALE GENOMIC DNA]</scope>
    <source>
        <strain evidence="2">cv. Yunnan</strain>
    </source>
</reference>
<keyword evidence="2" id="KW-1185">Reference proteome</keyword>
<gene>
    <name evidence="1" type="ORF">L1987_32435</name>
</gene>